<dbReference type="Proteomes" id="UP001519325">
    <property type="component" value="Unassembled WGS sequence"/>
</dbReference>
<dbReference type="PANTHER" id="PTHR10151">
    <property type="entry name" value="ECTONUCLEOTIDE PYROPHOSPHATASE/PHOSPHODIESTERASE"/>
    <property type="match status" value="1"/>
</dbReference>
<sequence length="380" mass="40746">MSYTLADVLPSVAASFGLADPNRLGLEPNRDVVLLLIDGLGAELLARHTDIAPTLAARVTHTLTAGFPATTATSLASLALGAPCATHGIIGYSFALPDTGGRRLFNSLTWRLDAATGADAREEFPPERVQQRTSRLQDLAAHGVEVHYVIPVFQRTSGLTRAVFRAAGTMHPAATLEEVRDGILDVATHSDARPRFAYAYFSELDATGHLCGPESEQWLTVLRDVDAFVAGLLSDLPPTCTLLITGDHGMIHADNVIDLDARSRLHDGVHLIAGEARVRHAYLDRPAALPDVLAAWSDELATHARVVTREQALDEHWFGPTPPQPVIADRIGDLLAVAEGRSVLVCPAREPLESTLIGHHGAWTADEQLVPLISGVSTRS</sequence>
<proteinExistence type="predicted"/>
<organism evidence="1 2">
    <name type="scientific">Nocardia goodfellowii</name>
    <dbReference type="NCBI Taxonomy" id="882446"/>
    <lineage>
        <taxon>Bacteria</taxon>
        <taxon>Bacillati</taxon>
        <taxon>Actinomycetota</taxon>
        <taxon>Actinomycetes</taxon>
        <taxon>Mycobacteriales</taxon>
        <taxon>Nocardiaceae</taxon>
        <taxon>Nocardia</taxon>
    </lineage>
</organism>
<keyword evidence="2" id="KW-1185">Reference proteome</keyword>
<dbReference type="SUPFAM" id="SSF53649">
    <property type="entry name" value="Alkaline phosphatase-like"/>
    <property type="match status" value="1"/>
</dbReference>
<dbReference type="InterPro" id="IPR002591">
    <property type="entry name" value="Phosphodiest/P_Trfase"/>
</dbReference>
<comment type="caution">
    <text evidence="1">The sequence shown here is derived from an EMBL/GenBank/DDBJ whole genome shotgun (WGS) entry which is preliminary data.</text>
</comment>
<dbReference type="PANTHER" id="PTHR10151:SF120">
    <property type="entry name" value="BIS(5'-ADENOSYL)-TRIPHOSPHATASE"/>
    <property type="match status" value="1"/>
</dbReference>
<reference evidence="1 2" key="1">
    <citation type="submission" date="2021-03" db="EMBL/GenBank/DDBJ databases">
        <title>Sequencing the genomes of 1000 actinobacteria strains.</title>
        <authorList>
            <person name="Klenk H.-P."/>
        </authorList>
    </citation>
    <scope>NUCLEOTIDE SEQUENCE [LARGE SCALE GENOMIC DNA]</scope>
    <source>
        <strain evidence="1 2">DSM 45516</strain>
    </source>
</reference>
<dbReference type="RefSeq" id="WP_209890815.1">
    <property type="nucleotide sequence ID" value="NZ_JAGGMR010000001.1"/>
</dbReference>
<gene>
    <name evidence="1" type="ORF">BJ987_003440</name>
</gene>
<dbReference type="InterPro" id="IPR017850">
    <property type="entry name" value="Alkaline_phosphatase_core_sf"/>
</dbReference>
<accession>A0ABS4QHI3</accession>
<dbReference type="Gene3D" id="3.40.720.10">
    <property type="entry name" value="Alkaline Phosphatase, subunit A"/>
    <property type="match status" value="1"/>
</dbReference>
<name>A0ABS4QHI3_9NOCA</name>
<evidence type="ECO:0000313" key="1">
    <source>
        <dbReference type="EMBL" id="MBP2190539.1"/>
    </source>
</evidence>
<dbReference type="Pfam" id="PF01663">
    <property type="entry name" value="Phosphodiest"/>
    <property type="match status" value="2"/>
</dbReference>
<protein>
    <submittedName>
        <fullName evidence="1">AlkP superfamily pyrophosphatase or phosphodiesterase</fullName>
    </submittedName>
</protein>
<evidence type="ECO:0000313" key="2">
    <source>
        <dbReference type="Proteomes" id="UP001519325"/>
    </source>
</evidence>
<dbReference type="EMBL" id="JAGGMR010000001">
    <property type="protein sequence ID" value="MBP2190539.1"/>
    <property type="molecule type" value="Genomic_DNA"/>
</dbReference>